<keyword evidence="10" id="KW-0408">Iron</keyword>
<keyword evidence="5 14" id="KW-0812">Transmembrane</keyword>
<comment type="similarity">
    <text evidence="2 14">Belongs to the fatty acid desaturase type 1 family.</text>
</comment>
<evidence type="ECO:0000256" key="11">
    <source>
        <dbReference type="ARBA" id="ARBA00023098"/>
    </source>
</evidence>
<dbReference type="PROSITE" id="PS50255">
    <property type="entry name" value="CYTOCHROME_B5_2"/>
    <property type="match status" value="1"/>
</dbReference>
<evidence type="ECO:0000256" key="6">
    <source>
        <dbReference type="ARBA" id="ARBA00022723"/>
    </source>
</evidence>
<dbReference type="EMBL" id="FUEG01000006">
    <property type="protein sequence ID" value="SJL06149.1"/>
    <property type="molecule type" value="Genomic_DNA"/>
</dbReference>
<evidence type="ECO:0000256" key="8">
    <source>
        <dbReference type="ARBA" id="ARBA00022989"/>
    </source>
</evidence>
<evidence type="ECO:0000256" key="9">
    <source>
        <dbReference type="ARBA" id="ARBA00023002"/>
    </source>
</evidence>
<evidence type="ECO:0000256" key="16">
    <source>
        <dbReference type="SAM" id="Phobius"/>
    </source>
</evidence>
<dbReference type="STRING" id="47428.A0A284RBN3"/>
<dbReference type="SUPFAM" id="SSF55856">
    <property type="entry name" value="Cytochrome b5-like heme/steroid binding domain"/>
    <property type="match status" value="1"/>
</dbReference>
<dbReference type="AlphaFoldDB" id="A0A284RBN3"/>
<dbReference type="Proteomes" id="UP000219338">
    <property type="component" value="Unassembled WGS sequence"/>
</dbReference>
<evidence type="ECO:0000256" key="14">
    <source>
        <dbReference type="RuleBase" id="RU000581"/>
    </source>
</evidence>
<comment type="cofactor">
    <cofactor evidence="14">
        <name>Fe(2+)</name>
        <dbReference type="ChEBI" id="CHEBI:29033"/>
    </cofactor>
</comment>
<name>A0A284RBN3_ARMOS</name>
<keyword evidence="6" id="KW-0479">Metal-binding</keyword>
<evidence type="ECO:0000259" key="17">
    <source>
        <dbReference type="PROSITE" id="PS50255"/>
    </source>
</evidence>
<dbReference type="InterPro" id="IPR001199">
    <property type="entry name" value="Cyt_B5-like_heme/steroid-bd"/>
</dbReference>
<dbReference type="GO" id="GO:0005789">
    <property type="term" value="C:endoplasmic reticulum membrane"/>
    <property type="evidence" value="ECO:0007669"/>
    <property type="project" value="TreeGrafter"/>
</dbReference>
<evidence type="ECO:0000256" key="7">
    <source>
        <dbReference type="ARBA" id="ARBA00022832"/>
    </source>
</evidence>
<evidence type="ECO:0000313" key="19">
    <source>
        <dbReference type="Proteomes" id="UP000219338"/>
    </source>
</evidence>
<evidence type="ECO:0000313" key="18">
    <source>
        <dbReference type="EMBL" id="SJL06149.1"/>
    </source>
</evidence>
<comment type="domain">
    <text evidence="14">The histidine box domains are involved in binding the catalytic metal ions.</text>
</comment>
<keyword evidence="4" id="KW-0349">Heme</keyword>
<dbReference type="InterPro" id="IPR036400">
    <property type="entry name" value="Cyt_B5-like_heme/steroid_sf"/>
</dbReference>
<dbReference type="PRINTS" id="PR00075">
    <property type="entry name" value="FACDDSATRASE"/>
</dbReference>
<dbReference type="Gene3D" id="3.10.120.10">
    <property type="entry name" value="Cytochrome b5-like heme/steroid binding domain"/>
    <property type="match status" value="1"/>
</dbReference>
<dbReference type="GO" id="GO:0020037">
    <property type="term" value="F:heme binding"/>
    <property type="evidence" value="ECO:0007669"/>
    <property type="project" value="InterPro"/>
</dbReference>
<dbReference type="InterPro" id="IPR018506">
    <property type="entry name" value="Cyt_B5_heme-BS"/>
</dbReference>
<dbReference type="PROSITE" id="PS00191">
    <property type="entry name" value="CYTOCHROME_B5_1"/>
    <property type="match status" value="1"/>
</dbReference>
<evidence type="ECO:0000256" key="13">
    <source>
        <dbReference type="ARBA" id="ARBA00023160"/>
    </source>
</evidence>
<protein>
    <recommendedName>
        <fullName evidence="17">Cytochrome b5 heme-binding domain-containing protein</fullName>
    </recommendedName>
</protein>
<feature type="transmembrane region" description="Helical" evidence="16">
    <location>
        <begin position="200"/>
        <end position="222"/>
    </location>
</feature>
<evidence type="ECO:0000256" key="1">
    <source>
        <dbReference type="ARBA" id="ARBA00004141"/>
    </source>
</evidence>
<dbReference type="InterPro" id="IPR015876">
    <property type="entry name" value="Acyl-CoA_DS"/>
</dbReference>
<accession>A0A284RBN3</accession>
<dbReference type="GO" id="GO:0004768">
    <property type="term" value="F:stearoyl-CoA 9-desaturase activity"/>
    <property type="evidence" value="ECO:0007669"/>
    <property type="project" value="TreeGrafter"/>
</dbReference>
<dbReference type="PANTHER" id="PTHR11351:SF31">
    <property type="entry name" value="DESATURASE 1, ISOFORM A-RELATED"/>
    <property type="match status" value="1"/>
</dbReference>
<evidence type="ECO:0000256" key="2">
    <source>
        <dbReference type="ARBA" id="ARBA00009295"/>
    </source>
</evidence>
<dbReference type="GO" id="GO:0006636">
    <property type="term" value="P:unsaturated fatty acid biosynthetic process"/>
    <property type="evidence" value="ECO:0007669"/>
    <property type="project" value="TreeGrafter"/>
</dbReference>
<evidence type="ECO:0000256" key="3">
    <source>
        <dbReference type="ARBA" id="ARBA00022516"/>
    </source>
</evidence>
<evidence type="ECO:0000256" key="10">
    <source>
        <dbReference type="ARBA" id="ARBA00023004"/>
    </source>
</evidence>
<dbReference type="OrthoDB" id="10260134at2759"/>
<gene>
    <name evidence="18" type="ORF">ARMOST_09485</name>
</gene>
<keyword evidence="12 16" id="KW-0472">Membrane</keyword>
<dbReference type="GO" id="GO:0005506">
    <property type="term" value="F:iron ion binding"/>
    <property type="evidence" value="ECO:0007669"/>
    <property type="project" value="TreeGrafter"/>
</dbReference>
<organism evidence="18 19">
    <name type="scientific">Armillaria ostoyae</name>
    <name type="common">Armillaria root rot fungus</name>
    <dbReference type="NCBI Taxonomy" id="47428"/>
    <lineage>
        <taxon>Eukaryota</taxon>
        <taxon>Fungi</taxon>
        <taxon>Dikarya</taxon>
        <taxon>Basidiomycota</taxon>
        <taxon>Agaricomycotina</taxon>
        <taxon>Agaricomycetes</taxon>
        <taxon>Agaricomycetidae</taxon>
        <taxon>Agaricales</taxon>
        <taxon>Marasmiineae</taxon>
        <taxon>Physalacriaceae</taxon>
        <taxon>Armillaria</taxon>
    </lineage>
</organism>
<feature type="region of interest" description="Disordered" evidence="15">
    <location>
        <begin position="125"/>
        <end position="144"/>
    </location>
</feature>
<dbReference type="OMA" id="IGYHRLY"/>
<reference evidence="19" key="1">
    <citation type="journal article" date="2017" name="Nat. Ecol. Evol.">
        <title>Genome expansion and lineage-specific genetic innovations in the forest pathogenic fungi Armillaria.</title>
        <authorList>
            <person name="Sipos G."/>
            <person name="Prasanna A.N."/>
            <person name="Walter M.C."/>
            <person name="O'Connor E."/>
            <person name="Balint B."/>
            <person name="Krizsan K."/>
            <person name="Kiss B."/>
            <person name="Hess J."/>
            <person name="Varga T."/>
            <person name="Slot J."/>
            <person name="Riley R."/>
            <person name="Boka B."/>
            <person name="Rigling D."/>
            <person name="Barry K."/>
            <person name="Lee J."/>
            <person name="Mihaltcheva S."/>
            <person name="LaButti K."/>
            <person name="Lipzen A."/>
            <person name="Waldron R."/>
            <person name="Moloney N.M."/>
            <person name="Sperisen C."/>
            <person name="Kredics L."/>
            <person name="Vagvoelgyi C."/>
            <person name="Patrignani A."/>
            <person name="Fitzpatrick D."/>
            <person name="Nagy I."/>
            <person name="Doyle S."/>
            <person name="Anderson J.B."/>
            <person name="Grigoriev I.V."/>
            <person name="Gueldener U."/>
            <person name="Muensterkoetter M."/>
            <person name="Nagy L.G."/>
        </authorList>
    </citation>
    <scope>NUCLEOTIDE SEQUENCE [LARGE SCALE GENOMIC DNA]</scope>
    <source>
        <strain evidence="19">C18/9</strain>
    </source>
</reference>
<evidence type="ECO:0000256" key="4">
    <source>
        <dbReference type="ARBA" id="ARBA00022617"/>
    </source>
</evidence>
<dbReference type="CDD" id="cd03505">
    <property type="entry name" value="Delta9-FADS-like"/>
    <property type="match status" value="1"/>
</dbReference>
<feature type="transmembrane region" description="Helical" evidence="16">
    <location>
        <begin position="43"/>
        <end position="63"/>
    </location>
</feature>
<keyword evidence="11" id="KW-0443">Lipid metabolism</keyword>
<keyword evidence="7" id="KW-0276">Fatty acid metabolism</keyword>
<keyword evidence="9 14" id="KW-0560">Oxidoreductase</keyword>
<keyword evidence="13 14" id="KW-0275">Fatty acid biosynthesis</keyword>
<feature type="domain" description="Cytochrome b5 heme-binding" evidence="17">
    <location>
        <begin position="369"/>
        <end position="460"/>
    </location>
</feature>
<evidence type="ECO:0000256" key="12">
    <source>
        <dbReference type="ARBA" id="ARBA00023136"/>
    </source>
</evidence>
<sequence>MGSDTKAPTAPKIWWSNAIFFVSIHIAAFIGVYYFPVYAVHRASLFLAFLVWQLADFGITIGYHRLYSHRAFRANTAVRIVLAAFGSAGFQGSIKVGRPSTSSIICIDVHLVVVSPTSVTSRTLDNPSQSSFAHVEGPQRFTDDPRDDPYAATRGLLYSHMGWIFFKPTYQKMELIDRDDLDSDPGVEGISSAYRRLTEYVNPVPIALFLGFAFPPMMGNLWGDPKGAFIWAGLVSRLAIWHCTFLVNSLAHWDGLQPYSDEDTSRGNLVSHPSLRYSAFDMFNTNQLLALLTGGEGNHNFHTFPHDFRSGPSWADWDPSKWIIIGLHKLGFATGLRRARKDDMLEAVEYMQQKYAYGVPPAEDDHWDGPNWTIDDVQSYIQGTLGRCVLLIDDFVIDATSYMGEHPGGVAILRKYSFHQEGISDSRKWKDATWAFEGGLNKHSRAARRLMLESRIARFSTPQT</sequence>
<dbReference type="PANTHER" id="PTHR11351">
    <property type="entry name" value="ACYL-COA DESATURASE"/>
    <property type="match status" value="1"/>
</dbReference>
<feature type="transmembrane region" description="Helical" evidence="16">
    <location>
        <begin position="12"/>
        <end position="37"/>
    </location>
</feature>
<keyword evidence="8 16" id="KW-1133">Transmembrane helix</keyword>
<proteinExistence type="inferred from homology"/>
<evidence type="ECO:0000256" key="15">
    <source>
        <dbReference type="SAM" id="MobiDB-lite"/>
    </source>
</evidence>
<evidence type="ECO:0000256" key="5">
    <source>
        <dbReference type="ARBA" id="ARBA00022692"/>
    </source>
</evidence>
<comment type="subcellular location">
    <subcellularLocation>
        <location evidence="1">Membrane</location>
        <topology evidence="1">Multi-pass membrane protein</topology>
    </subcellularLocation>
</comment>
<keyword evidence="3 14" id="KW-0444">Lipid biosynthesis</keyword>
<keyword evidence="19" id="KW-1185">Reference proteome</keyword>